<dbReference type="InterPro" id="IPR012310">
    <property type="entry name" value="DNA_ligase_ATP-dep_cent"/>
</dbReference>
<evidence type="ECO:0000256" key="1">
    <source>
        <dbReference type="ARBA" id="ARBA00007572"/>
    </source>
</evidence>
<comment type="similarity">
    <text evidence="1">Belongs to the ATP-dependent DNA ligase family.</text>
</comment>
<dbReference type="Gene3D" id="3.30.470.30">
    <property type="entry name" value="DNA ligase/mRNA capping enzyme"/>
    <property type="match status" value="1"/>
</dbReference>
<dbReference type="SUPFAM" id="SSF50249">
    <property type="entry name" value="Nucleic acid-binding proteins"/>
    <property type="match status" value="1"/>
</dbReference>
<sequence length="312" mass="34876">MMPTLVAKPPQGDDWMHEAKFDGYRSQIIIDAGGVRIFTRRGLDWTSKYRDLVEAAKGLNVQNAIIDGEVVVLNEAGLSDFAALRKAITRRQHDLYFVAFDLLHLNGHDLRDMALRIDGKSWPALLGPDSRIQFSETMPGEANAIYHLINAAGLEGMMSKRRDSKYRSGPTTNWLKTKSFTESEFELLGVERERGKPAFALMADPGTRKYVGSAFASVNREMRERLWKRVQEHAGPPPKEMPKRPATQWVKPGIKARVKHLRGTTMEGMLIKAQAVTTFNKAIARKYPLDGELWAAQLASVLQLASEGDASA</sequence>
<gene>
    <name evidence="5" type="ORF">MES4922_190250</name>
</gene>
<dbReference type="EMBL" id="CAKXZS010000011">
    <property type="protein sequence ID" value="CAH2397515.1"/>
    <property type="molecule type" value="Genomic_DNA"/>
</dbReference>
<evidence type="ECO:0000256" key="2">
    <source>
        <dbReference type="ARBA" id="ARBA00022598"/>
    </source>
</evidence>
<dbReference type="InterPro" id="IPR012340">
    <property type="entry name" value="NA-bd_OB-fold"/>
</dbReference>
<keyword evidence="6" id="KW-1185">Reference proteome</keyword>
<dbReference type="Proteomes" id="UP001152604">
    <property type="component" value="Unassembled WGS sequence"/>
</dbReference>
<dbReference type="InterPro" id="IPR050191">
    <property type="entry name" value="ATP-dep_DNA_ligase"/>
</dbReference>
<dbReference type="Pfam" id="PF01068">
    <property type="entry name" value="DNA_ligase_A_M"/>
    <property type="match status" value="1"/>
</dbReference>
<dbReference type="PANTHER" id="PTHR45674:SF4">
    <property type="entry name" value="DNA LIGASE 1"/>
    <property type="match status" value="1"/>
</dbReference>
<dbReference type="PANTHER" id="PTHR45674">
    <property type="entry name" value="DNA LIGASE 1/3 FAMILY MEMBER"/>
    <property type="match status" value="1"/>
</dbReference>
<reference evidence="5" key="1">
    <citation type="submission" date="2022-03" db="EMBL/GenBank/DDBJ databases">
        <authorList>
            <person name="Brunel B."/>
        </authorList>
    </citation>
    <scope>NUCLEOTIDE SEQUENCE</scope>
    <source>
        <strain evidence="5">STM4922sample</strain>
    </source>
</reference>
<evidence type="ECO:0000256" key="3">
    <source>
        <dbReference type="ARBA" id="ARBA00034003"/>
    </source>
</evidence>
<proteinExistence type="inferred from homology"/>
<evidence type="ECO:0000259" key="4">
    <source>
        <dbReference type="Pfam" id="PF01068"/>
    </source>
</evidence>
<dbReference type="SUPFAM" id="SSF56091">
    <property type="entry name" value="DNA ligase/mRNA capping enzyme, catalytic domain"/>
    <property type="match status" value="1"/>
</dbReference>
<feature type="domain" description="ATP-dependent DNA ligase family profile" evidence="4">
    <location>
        <begin position="11"/>
        <end position="178"/>
    </location>
</feature>
<dbReference type="Gene3D" id="3.30.1490.70">
    <property type="match status" value="1"/>
</dbReference>
<dbReference type="CDD" id="cd07906">
    <property type="entry name" value="Adenylation_DNA_ligase_LigD_LigC"/>
    <property type="match status" value="1"/>
</dbReference>
<organism evidence="5 6">
    <name type="scientific">Mesorhizobium ventifaucium</name>
    <dbReference type="NCBI Taxonomy" id="666020"/>
    <lineage>
        <taxon>Bacteria</taxon>
        <taxon>Pseudomonadati</taxon>
        <taxon>Pseudomonadota</taxon>
        <taxon>Alphaproteobacteria</taxon>
        <taxon>Hyphomicrobiales</taxon>
        <taxon>Phyllobacteriaceae</taxon>
        <taxon>Mesorhizobium</taxon>
    </lineage>
</organism>
<comment type="catalytic activity">
    <reaction evidence="3">
        <text>ATP + (deoxyribonucleotide)n-3'-hydroxyl + 5'-phospho-(deoxyribonucleotide)m = (deoxyribonucleotide)n+m + AMP + diphosphate.</text>
        <dbReference type="EC" id="6.5.1.1"/>
    </reaction>
</comment>
<evidence type="ECO:0000313" key="6">
    <source>
        <dbReference type="Proteomes" id="UP001152604"/>
    </source>
</evidence>
<comment type="caution">
    <text evidence="5">The sequence shown here is derived from an EMBL/GenBank/DDBJ whole genome shotgun (WGS) entry which is preliminary data.</text>
</comment>
<keyword evidence="2 5" id="KW-0436">Ligase</keyword>
<dbReference type="GO" id="GO:0016874">
    <property type="term" value="F:ligase activity"/>
    <property type="evidence" value="ECO:0007669"/>
    <property type="project" value="UniProtKB-KW"/>
</dbReference>
<protein>
    <submittedName>
        <fullName evidence="5">ATP dependent DNA ligase</fullName>
    </submittedName>
</protein>
<evidence type="ECO:0000313" key="5">
    <source>
        <dbReference type="EMBL" id="CAH2397515.1"/>
    </source>
</evidence>
<accession>A0ABM9DNG8</accession>
<name>A0ABM9DNG8_9HYPH</name>